<name>A0A426U3H0_9CHLR</name>
<dbReference type="InterPro" id="IPR006674">
    <property type="entry name" value="HD_domain"/>
</dbReference>
<dbReference type="CDD" id="cd00077">
    <property type="entry name" value="HDc"/>
    <property type="match status" value="1"/>
</dbReference>
<gene>
    <name evidence="2" type="ORF">EI684_07300</name>
</gene>
<dbReference type="InterPro" id="IPR003607">
    <property type="entry name" value="HD/PDEase_dom"/>
</dbReference>
<accession>A0A426U3H0</accession>
<dbReference type="Gene3D" id="1.10.3210.50">
    <property type="match status" value="1"/>
</dbReference>
<dbReference type="AlphaFoldDB" id="A0A426U3H0"/>
<dbReference type="PANTHER" id="PTHR33594">
    <property type="entry name" value="SUPERFAMILY HYDROLASE, PUTATIVE (AFU_ORTHOLOGUE AFUA_1G03035)-RELATED"/>
    <property type="match status" value="1"/>
</dbReference>
<protein>
    <submittedName>
        <fullName evidence="2">HD domain-containing protein</fullName>
    </submittedName>
</protein>
<dbReference type="SMART" id="SM00471">
    <property type="entry name" value="HDc"/>
    <property type="match status" value="1"/>
</dbReference>
<feature type="domain" description="HD" evidence="1">
    <location>
        <begin position="27"/>
        <end position="131"/>
    </location>
</feature>
<proteinExistence type="predicted"/>
<organism evidence="2 3">
    <name type="scientific">Candidatus Viridilinea halotolerans</name>
    <dbReference type="NCBI Taxonomy" id="2491704"/>
    <lineage>
        <taxon>Bacteria</taxon>
        <taxon>Bacillati</taxon>
        <taxon>Chloroflexota</taxon>
        <taxon>Chloroflexia</taxon>
        <taxon>Chloroflexales</taxon>
        <taxon>Chloroflexineae</taxon>
        <taxon>Oscillochloridaceae</taxon>
        <taxon>Candidatus Viridilinea</taxon>
    </lineage>
</organism>
<evidence type="ECO:0000259" key="1">
    <source>
        <dbReference type="PROSITE" id="PS51831"/>
    </source>
</evidence>
<dbReference type="EMBL" id="RSAS01000279">
    <property type="protein sequence ID" value="RRR74358.1"/>
    <property type="molecule type" value="Genomic_DNA"/>
</dbReference>
<dbReference type="Pfam" id="PF01966">
    <property type="entry name" value="HD"/>
    <property type="match status" value="1"/>
</dbReference>
<reference evidence="2 3" key="1">
    <citation type="submission" date="2018-12" db="EMBL/GenBank/DDBJ databases">
        <title>Genome Sequence of Candidatus Viridilinea halotolerans isolated from saline sulfide-rich spring.</title>
        <authorList>
            <person name="Grouzdev D.S."/>
            <person name="Burganskaya E.I."/>
            <person name="Krutkina M.S."/>
            <person name="Sukhacheva M.V."/>
            <person name="Gorlenko V.M."/>
        </authorList>
    </citation>
    <scope>NUCLEOTIDE SEQUENCE [LARGE SCALE GENOMIC DNA]</scope>
    <source>
        <strain evidence="2">Chok-6</strain>
    </source>
</reference>
<evidence type="ECO:0000313" key="3">
    <source>
        <dbReference type="Proteomes" id="UP000280307"/>
    </source>
</evidence>
<comment type="caution">
    <text evidence="2">The sequence shown here is derived from an EMBL/GenBank/DDBJ whole genome shotgun (WGS) entry which is preliminary data.</text>
</comment>
<sequence length="213" mass="23173">MIDLTIWEPRFAAFIERNASQSDAAHDREHVRRVVENARTLANAEKADLAIVIPAAWLHDCAVVSKHALQRPMASAMAATAASSFLAMSGYPPFHIPAIAHAILAHSFSASIAPLTLEARIVQDADRLDALGAVGLARCLMLGGQLGLPLYDPSEPLPRQRTPDENSFILDHLYTKLLGLAETMHTKAGRAEAEQRTAFLHQFLSQLAAELPQ</sequence>
<dbReference type="Proteomes" id="UP000280307">
    <property type="component" value="Unassembled WGS sequence"/>
</dbReference>
<evidence type="ECO:0000313" key="2">
    <source>
        <dbReference type="EMBL" id="RRR74358.1"/>
    </source>
</evidence>
<dbReference type="PROSITE" id="PS51831">
    <property type="entry name" value="HD"/>
    <property type="match status" value="1"/>
</dbReference>
<dbReference type="SUPFAM" id="SSF109604">
    <property type="entry name" value="HD-domain/PDEase-like"/>
    <property type="match status" value="1"/>
</dbReference>
<dbReference type="PANTHER" id="PTHR33594:SF1">
    <property type="entry name" value="HD_PDEASE DOMAIN-CONTAINING PROTEIN"/>
    <property type="match status" value="1"/>
</dbReference>